<dbReference type="PANTHER" id="PTHR45676:SF179">
    <property type="entry name" value="RING-TYPE E3 UBIQUITIN TRANSFERASE"/>
    <property type="match status" value="1"/>
</dbReference>
<dbReference type="UniPathway" id="UPA00143"/>
<keyword evidence="1" id="KW-0862">Zinc</keyword>
<reference evidence="3" key="1">
    <citation type="submission" date="2018-02" db="EMBL/GenBank/DDBJ databases">
        <title>Rhizophora mucronata_Transcriptome.</title>
        <authorList>
            <person name="Meera S.P."/>
            <person name="Sreeshan A."/>
            <person name="Augustine A."/>
        </authorList>
    </citation>
    <scope>NUCLEOTIDE SEQUENCE</scope>
    <source>
        <tissue evidence="3">Leaf</tissue>
    </source>
</reference>
<dbReference type="PANTHER" id="PTHR45676">
    <property type="entry name" value="RING-H2 FINGER PROTEIN ATL51-RELATED"/>
    <property type="match status" value="1"/>
</dbReference>
<name>A0A2P2MIT7_RHIMU</name>
<dbReference type="GO" id="GO:0008270">
    <property type="term" value="F:zinc ion binding"/>
    <property type="evidence" value="ECO:0007669"/>
    <property type="project" value="UniProtKB-KW"/>
</dbReference>
<dbReference type="InterPro" id="IPR013083">
    <property type="entry name" value="Znf_RING/FYVE/PHD"/>
</dbReference>
<protein>
    <submittedName>
        <fullName evidence="3">Uncharacterized protein MANES_01G275000</fullName>
    </submittedName>
</protein>
<evidence type="ECO:0000313" key="3">
    <source>
        <dbReference type="EMBL" id="MBX30097.1"/>
    </source>
</evidence>
<dbReference type="InterPro" id="IPR001841">
    <property type="entry name" value="Znf_RING"/>
</dbReference>
<dbReference type="EMBL" id="GGEC01049613">
    <property type="protein sequence ID" value="MBX30097.1"/>
    <property type="molecule type" value="Transcribed_RNA"/>
</dbReference>
<dbReference type="PROSITE" id="PS50089">
    <property type="entry name" value="ZF_RING_2"/>
    <property type="match status" value="1"/>
</dbReference>
<proteinExistence type="predicted"/>
<feature type="domain" description="RING-type" evidence="2">
    <location>
        <begin position="84"/>
        <end position="126"/>
    </location>
</feature>
<dbReference type="GO" id="GO:0016567">
    <property type="term" value="P:protein ubiquitination"/>
    <property type="evidence" value="ECO:0007669"/>
    <property type="project" value="UniProtKB-UniPathway"/>
</dbReference>
<dbReference type="SUPFAM" id="SSF57850">
    <property type="entry name" value="RING/U-box"/>
    <property type="match status" value="1"/>
</dbReference>
<dbReference type="SMART" id="SM00184">
    <property type="entry name" value="RING"/>
    <property type="match status" value="1"/>
</dbReference>
<organism evidence="3">
    <name type="scientific">Rhizophora mucronata</name>
    <name type="common">Asiatic mangrove</name>
    <dbReference type="NCBI Taxonomy" id="61149"/>
    <lineage>
        <taxon>Eukaryota</taxon>
        <taxon>Viridiplantae</taxon>
        <taxon>Streptophyta</taxon>
        <taxon>Embryophyta</taxon>
        <taxon>Tracheophyta</taxon>
        <taxon>Spermatophyta</taxon>
        <taxon>Magnoliopsida</taxon>
        <taxon>eudicotyledons</taxon>
        <taxon>Gunneridae</taxon>
        <taxon>Pentapetalae</taxon>
        <taxon>rosids</taxon>
        <taxon>fabids</taxon>
        <taxon>Malpighiales</taxon>
        <taxon>Rhizophoraceae</taxon>
        <taxon>Rhizophora</taxon>
    </lineage>
</organism>
<keyword evidence="1" id="KW-0479">Metal-binding</keyword>
<dbReference type="Pfam" id="PF13639">
    <property type="entry name" value="zf-RING_2"/>
    <property type="match status" value="1"/>
</dbReference>
<evidence type="ECO:0000259" key="2">
    <source>
        <dbReference type="PROSITE" id="PS50089"/>
    </source>
</evidence>
<evidence type="ECO:0000256" key="1">
    <source>
        <dbReference type="PROSITE-ProRule" id="PRU00175"/>
    </source>
</evidence>
<dbReference type="Gene3D" id="3.30.40.10">
    <property type="entry name" value="Zinc/RING finger domain, C3HC4 (zinc finger)"/>
    <property type="match status" value="1"/>
</dbReference>
<dbReference type="AlphaFoldDB" id="A0A2P2MIT7"/>
<dbReference type="CDD" id="cd16461">
    <property type="entry name" value="RING-H2_EL5-like"/>
    <property type="match status" value="1"/>
</dbReference>
<sequence>MELVHLPSVLGHTNQMELATKIAKSIATTSSCKNTILVTIVVFFIRICTKFLWPKNTRLRSFTFRRRNPGKKKKGDDDQAIPYCVVCLYEATGGERLRKLPKCNHCFHVVCIDQWFQAHSTCPLCRDQVFLLHQREAQQRGLAFYFLAFLQVVLSKLADSLNSVEISWPFDRSSRHVLHY</sequence>
<accession>A0A2P2MIT7</accession>
<keyword evidence="1" id="KW-0863">Zinc-finger</keyword>